<dbReference type="PROSITE" id="PS50088">
    <property type="entry name" value="ANK_REPEAT"/>
    <property type="match status" value="1"/>
</dbReference>
<dbReference type="Gene3D" id="1.25.40.20">
    <property type="entry name" value="Ankyrin repeat-containing domain"/>
    <property type="match status" value="1"/>
</dbReference>
<evidence type="ECO:0000256" key="3">
    <source>
        <dbReference type="ARBA" id="ARBA00022833"/>
    </source>
</evidence>
<gene>
    <name evidence="5" type="ORF">V6N11_045618</name>
</gene>
<evidence type="ECO:0000313" key="5">
    <source>
        <dbReference type="EMBL" id="KAK8994536.1"/>
    </source>
</evidence>
<dbReference type="Proteomes" id="UP001396334">
    <property type="component" value="Unassembled WGS sequence"/>
</dbReference>
<dbReference type="PANTHER" id="PTHR14493">
    <property type="entry name" value="UNKEMPT FAMILY MEMBER"/>
    <property type="match status" value="1"/>
</dbReference>
<feature type="repeat" description="ANK" evidence="4">
    <location>
        <begin position="89"/>
        <end position="124"/>
    </location>
</feature>
<dbReference type="InterPro" id="IPR002110">
    <property type="entry name" value="Ankyrin_rpt"/>
</dbReference>
<keyword evidence="1" id="KW-0479">Metal-binding</keyword>
<reference evidence="5 6" key="1">
    <citation type="journal article" date="2024" name="G3 (Bethesda)">
        <title>Genome assembly of Hibiscus sabdariffa L. provides insights into metabolisms of medicinal natural products.</title>
        <authorList>
            <person name="Kim T."/>
        </authorList>
    </citation>
    <scope>NUCLEOTIDE SEQUENCE [LARGE SCALE GENOMIC DNA]</scope>
    <source>
        <strain evidence="5">TK-2024</strain>
        <tissue evidence="5">Old leaves</tissue>
    </source>
</reference>
<organism evidence="5 6">
    <name type="scientific">Hibiscus sabdariffa</name>
    <name type="common">roselle</name>
    <dbReference type="NCBI Taxonomy" id="183260"/>
    <lineage>
        <taxon>Eukaryota</taxon>
        <taxon>Viridiplantae</taxon>
        <taxon>Streptophyta</taxon>
        <taxon>Embryophyta</taxon>
        <taxon>Tracheophyta</taxon>
        <taxon>Spermatophyta</taxon>
        <taxon>Magnoliopsida</taxon>
        <taxon>eudicotyledons</taxon>
        <taxon>Gunneridae</taxon>
        <taxon>Pentapetalae</taxon>
        <taxon>rosids</taxon>
        <taxon>malvids</taxon>
        <taxon>Malvales</taxon>
        <taxon>Malvaceae</taxon>
        <taxon>Malvoideae</taxon>
        <taxon>Hibiscus</taxon>
    </lineage>
</organism>
<dbReference type="SMART" id="SM00248">
    <property type="entry name" value="ANK"/>
    <property type="match status" value="2"/>
</dbReference>
<dbReference type="EMBL" id="JBBPBN010000047">
    <property type="protein sequence ID" value="KAK8994536.1"/>
    <property type="molecule type" value="Genomic_DNA"/>
</dbReference>
<comment type="caution">
    <text evidence="5">The sequence shown here is derived from an EMBL/GenBank/DDBJ whole genome shotgun (WGS) entry which is preliminary data.</text>
</comment>
<evidence type="ECO:0000256" key="1">
    <source>
        <dbReference type="ARBA" id="ARBA00022723"/>
    </source>
</evidence>
<dbReference type="InterPro" id="IPR036770">
    <property type="entry name" value="Ankyrin_rpt-contain_sf"/>
</dbReference>
<accession>A0ABR2Q1I3</accession>
<dbReference type="PROSITE" id="PS50297">
    <property type="entry name" value="ANK_REP_REGION"/>
    <property type="match status" value="1"/>
</dbReference>
<name>A0ABR2Q1I3_9ROSI</name>
<keyword evidence="4" id="KW-0040">ANK repeat</keyword>
<proteinExistence type="predicted"/>
<dbReference type="PANTHER" id="PTHR14493:SF50">
    <property type="entry name" value="RING FINGER PROTEIN UNKEMPT"/>
    <property type="match status" value="1"/>
</dbReference>
<dbReference type="SUPFAM" id="SSF48403">
    <property type="entry name" value="Ankyrin repeat"/>
    <property type="match status" value="1"/>
</dbReference>
<keyword evidence="3" id="KW-0862">Zinc</keyword>
<evidence type="ECO:0000256" key="4">
    <source>
        <dbReference type="PROSITE-ProRule" id="PRU00023"/>
    </source>
</evidence>
<evidence type="ECO:0000313" key="6">
    <source>
        <dbReference type="Proteomes" id="UP001396334"/>
    </source>
</evidence>
<dbReference type="InterPro" id="IPR045234">
    <property type="entry name" value="Unkempt-like"/>
</dbReference>
<keyword evidence="2" id="KW-0863">Zinc-finger</keyword>
<dbReference type="Pfam" id="PF12796">
    <property type="entry name" value="Ank_2"/>
    <property type="match status" value="1"/>
</dbReference>
<evidence type="ECO:0000256" key="2">
    <source>
        <dbReference type="ARBA" id="ARBA00022771"/>
    </source>
</evidence>
<keyword evidence="6" id="KW-1185">Reference proteome</keyword>
<sequence length="292" mass="31208">MNRLTAVAGDTFTSLLNLATNNEVEGFKGSIEHDPSGVDEVGLWYGRQKGSKQMVNEERTPLMVASMYGSIDVILSSSNADVNRVCGSDKSTALHCAAAGGAVNVTDVVKLLLAAGADLRDVKLTLEELLATESSNFDLNSRVSALSSISVEGKWVFVILFKARCGHLWQASLSGRMSPRNVEPISPMSPRVSMLAQREKLQEFRSLSSRDLISGLAAIASIAGLDNGHEPDLSWFQSLVKESPNEIKEKIAATVSGEGSTMNSDPVDNAAALGAWLEQINLWLGKTETGLG</sequence>
<protein>
    <submittedName>
        <fullName evidence="5">Uncharacterized protein</fullName>
    </submittedName>
</protein>